<evidence type="ECO:0000256" key="3">
    <source>
        <dbReference type="PIRSR" id="PIRSR000390-2"/>
    </source>
</evidence>
<comment type="caution">
    <text evidence="5">The sequence shown here is derived from an EMBL/GenBank/DDBJ whole genome shotgun (WGS) entry which is preliminary data.</text>
</comment>
<dbReference type="GO" id="GO:0030170">
    <property type="term" value="F:pyridoxal phosphate binding"/>
    <property type="evidence" value="ECO:0007669"/>
    <property type="project" value="TreeGrafter"/>
</dbReference>
<dbReference type="Proteomes" id="UP000238034">
    <property type="component" value="Unassembled WGS sequence"/>
</dbReference>
<feature type="active site" description="Proton acceptor" evidence="2">
    <location>
        <position position="197"/>
    </location>
</feature>
<protein>
    <submittedName>
        <fullName evidence="5">dTDP-4-amino-4,6-dideoxygalactose transaminase</fullName>
    </submittedName>
</protein>
<feature type="modified residue" description="N6-(pyridoxal phosphate)lysine" evidence="3">
    <location>
        <position position="197"/>
    </location>
</feature>
<dbReference type="SUPFAM" id="SSF53383">
    <property type="entry name" value="PLP-dependent transferases"/>
    <property type="match status" value="1"/>
</dbReference>
<dbReference type="PANTHER" id="PTHR30244">
    <property type="entry name" value="TRANSAMINASE"/>
    <property type="match status" value="1"/>
</dbReference>
<dbReference type="RefSeq" id="WP_106295469.1">
    <property type="nucleotide sequence ID" value="NZ_PVTH01000015.1"/>
</dbReference>
<organism evidence="5 6">
    <name type="scientific">Arcticibacter pallidicorallinus</name>
    <dbReference type="NCBI Taxonomy" id="1259464"/>
    <lineage>
        <taxon>Bacteria</taxon>
        <taxon>Pseudomonadati</taxon>
        <taxon>Bacteroidota</taxon>
        <taxon>Sphingobacteriia</taxon>
        <taxon>Sphingobacteriales</taxon>
        <taxon>Sphingobacteriaceae</taxon>
        <taxon>Arcticibacter</taxon>
    </lineage>
</organism>
<evidence type="ECO:0000313" key="5">
    <source>
        <dbReference type="EMBL" id="PRY48315.1"/>
    </source>
</evidence>
<dbReference type="InterPro" id="IPR000653">
    <property type="entry name" value="DegT/StrS_aminotransferase"/>
</dbReference>
<dbReference type="InterPro" id="IPR015421">
    <property type="entry name" value="PyrdxlP-dep_Trfase_major"/>
</dbReference>
<dbReference type="InterPro" id="IPR015424">
    <property type="entry name" value="PyrdxlP-dep_Trfase"/>
</dbReference>
<dbReference type="Gene3D" id="3.40.640.10">
    <property type="entry name" value="Type I PLP-dependent aspartate aminotransferase-like (Major domain)"/>
    <property type="match status" value="1"/>
</dbReference>
<comment type="similarity">
    <text evidence="1 4">Belongs to the DegT/DnrJ/EryC1 family.</text>
</comment>
<dbReference type="EMBL" id="PVTH01000015">
    <property type="protein sequence ID" value="PRY48315.1"/>
    <property type="molecule type" value="Genomic_DNA"/>
</dbReference>
<dbReference type="InterPro" id="IPR015422">
    <property type="entry name" value="PyrdxlP-dep_Trfase_small"/>
</dbReference>
<dbReference type="GO" id="GO:0008483">
    <property type="term" value="F:transaminase activity"/>
    <property type="evidence" value="ECO:0007669"/>
    <property type="project" value="TreeGrafter"/>
</dbReference>
<keyword evidence="3 4" id="KW-0663">Pyridoxal phosphate</keyword>
<dbReference type="PIRSF" id="PIRSF000390">
    <property type="entry name" value="PLP_StrS"/>
    <property type="match status" value="1"/>
</dbReference>
<keyword evidence="6" id="KW-1185">Reference proteome</keyword>
<dbReference type="PANTHER" id="PTHR30244:SF34">
    <property type="entry name" value="DTDP-4-AMINO-4,6-DIDEOXYGALACTOSE TRANSAMINASE"/>
    <property type="match status" value="1"/>
</dbReference>
<name>A0A2T0TRL0_9SPHI</name>
<reference evidence="5 6" key="1">
    <citation type="submission" date="2018-03" db="EMBL/GenBank/DDBJ databases">
        <title>Genomic Encyclopedia of Type Strains, Phase III (KMG-III): the genomes of soil and plant-associated and newly described type strains.</title>
        <authorList>
            <person name="Whitman W."/>
        </authorList>
    </citation>
    <scope>NUCLEOTIDE SEQUENCE [LARGE SCALE GENOMIC DNA]</scope>
    <source>
        <strain evidence="5 6">CGMCC 1.9313</strain>
    </source>
</reference>
<evidence type="ECO:0000256" key="1">
    <source>
        <dbReference type="ARBA" id="ARBA00037999"/>
    </source>
</evidence>
<dbReference type="Gene3D" id="3.90.1150.10">
    <property type="entry name" value="Aspartate Aminotransferase, domain 1"/>
    <property type="match status" value="1"/>
</dbReference>
<gene>
    <name evidence="5" type="ORF">B0I27_11516</name>
</gene>
<proteinExistence type="inferred from homology"/>
<evidence type="ECO:0000313" key="6">
    <source>
        <dbReference type="Proteomes" id="UP000238034"/>
    </source>
</evidence>
<dbReference type="AlphaFoldDB" id="A0A2T0TRL0"/>
<accession>A0A2T0TRL0</accession>
<dbReference type="OrthoDB" id="9804264at2"/>
<evidence type="ECO:0000256" key="4">
    <source>
        <dbReference type="RuleBase" id="RU004508"/>
    </source>
</evidence>
<evidence type="ECO:0000256" key="2">
    <source>
        <dbReference type="PIRSR" id="PIRSR000390-1"/>
    </source>
</evidence>
<sequence length="415" mass="46375">MIIPFSPPYIDQAVIDEVMDTLSSNWITSGPKVKRLEEEVVKLTDSQAAVCVNSWSSGALIAMKWFGIKEGDEVIIPAYTYCATALAVLNCGAKPVLVDIADDFTIDTEKIREAITSKTKAIISVDIAGWPCNYSAIRQILTESAVRNLFRPLTENQEKLGRILLIADAAHSIGSKIDGKPAAKQADLTIFSFHAVKNITTAEGGCICLNLDLPFDNDAEYRYLKIYALNGQNKDAYSKYLGSSWKYDIIYQGVKANMPDICAALGLAQIRQYTHLLLPARKRIANKYHEGFKPHKWYIKPPLLDSSRESSYHLYPLRIKDITEEQRDQIVDKLCAIGISVNVHFIPLPMLSLFKQLGFDIAGFPNSYKQYACEISLPIYPQLTDEQVSYLIGSVIEVVEENFVSKDYIEVGVTL</sequence>
<dbReference type="CDD" id="cd00616">
    <property type="entry name" value="AHBA_syn"/>
    <property type="match status" value="1"/>
</dbReference>
<dbReference type="GO" id="GO:0000271">
    <property type="term" value="P:polysaccharide biosynthetic process"/>
    <property type="evidence" value="ECO:0007669"/>
    <property type="project" value="TreeGrafter"/>
</dbReference>
<dbReference type="Pfam" id="PF01041">
    <property type="entry name" value="DegT_DnrJ_EryC1"/>
    <property type="match status" value="2"/>
</dbReference>